<name>A0ABD7TQ54_9PSED</name>
<dbReference type="AlphaFoldDB" id="A0ABD7TQ54"/>
<organism evidence="2 3">
    <name type="scientific">Pseudomonas pergaminensis</name>
    <dbReference type="NCBI Taxonomy" id="2853159"/>
    <lineage>
        <taxon>Bacteria</taxon>
        <taxon>Pseudomonadati</taxon>
        <taxon>Pseudomonadota</taxon>
        <taxon>Gammaproteobacteria</taxon>
        <taxon>Pseudomonadales</taxon>
        <taxon>Pseudomonadaceae</taxon>
        <taxon>Pseudomonas</taxon>
    </lineage>
</organism>
<dbReference type="RefSeq" id="WP_078828262.1">
    <property type="nucleotide sequence ID" value="NZ_CP078013.2"/>
</dbReference>
<gene>
    <name evidence="2" type="ORF">KUA23_13905</name>
</gene>
<evidence type="ECO:0000313" key="2">
    <source>
        <dbReference type="EMBL" id="USW03717.1"/>
    </source>
</evidence>
<feature type="chain" id="PRO_5044848884" description="Aspartyl protease" evidence="1">
    <location>
        <begin position="23"/>
        <end position="347"/>
    </location>
</feature>
<dbReference type="Proteomes" id="UP001056907">
    <property type="component" value="Chromosome"/>
</dbReference>
<dbReference type="EMBL" id="CP078013">
    <property type="protein sequence ID" value="USW03717.1"/>
    <property type="molecule type" value="Genomic_DNA"/>
</dbReference>
<accession>A0ABD7TQ54</accession>
<evidence type="ECO:0000256" key="1">
    <source>
        <dbReference type="SAM" id="SignalP"/>
    </source>
</evidence>
<feature type="signal peptide" evidence="1">
    <location>
        <begin position="1"/>
        <end position="22"/>
    </location>
</feature>
<reference evidence="2" key="2">
    <citation type="submission" date="2024-04" db="EMBL/GenBank/DDBJ databases">
        <authorList>
            <person name="Diaz M."/>
            <person name="Bach T."/>
            <person name="Gonzalez Anta G."/>
            <person name="Agaras B."/>
            <person name="Wibberg D."/>
            <person name="Noguera F."/>
            <person name="Canciani W."/>
            <person name="Ybarra T."/>
            <person name="Nunez M.L."/>
            <person name="Valverde C."/>
        </authorList>
    </citation>
    <scope>NUCLEOTIDE SEQUENCE</scope>
    <source>
        <strain evidence="2">1008</strain>
    </source>
</reference>
<protein>
    <recommendedName>
        <fullName evidence="4">Aspartyl protease</fullName>
    </recommendedName>
</protein>
<keyword evidence="1" id="KW-0732">Signal</keyword>
<sequence>MSRENIKMSRLCKFLRFGFATAGFVLASSAIAEQAQRSVVPIREVLIEPSGTPRYSLTVTINGRPIEVGLDTGSVGLRILPAATLSAGVTQGVQPAIYSYGSGVQLDGTIAYTDIQIGTVKGKIAVQAVERVSCVAGKNCPAATLTAAQYGLMGSGQAGQGFQAIMGTRLNTGNVPNPLTAIGVHSWIVHLPQRGGSNGELILNPDQNDLAGFITLQRDTKTPGTVVACTMVDRPGALRFCGPTLLDTGAPGLAIRGAERPPGWQPGAQARITLMSSAGDENPSVVFLAGDKRNGAKTRFEPSKGNGVSVNAGTLPFYAYDVLFDQEHGEIAVRPNRFAQAVRPESR</sequence>
<dbReference type="KEGG" id="ppeg:KUA23_13905"/>
<evidence type="ECO:0008006" key="4">
    <source>
        <dbReference type="Google" id="ProtNLM"/>
    </source>
</evidence>
<evidence type="ECO:0000313" key="3">
    <source>
        <dbReference type="Proteomes" id="UP001056907"/>
    </source>
</evidence>
<proteinExistence type="predicted"/>
<reference evidence="2" key="1">
    <citation type="journal article" date="2022" name="Front. Plant Sci.">
        <title>Agronomic efficiency and genome mining analysis of the wheat-biostimulant rhizospheric bacterium Pseudomonas pergaminensis sp. nov. strain 1008T.</title>
        <authorList>
            <person name="Diaz M."/>
            <person name="Bach T."/>
            <person name="Gonzalez Anta G."/>
            <person name="Agaras B."/>
            <person name="Wibberg D."/>
            <person name="Noguera F."/>
            <person name="Canciani W."/>
            <person name="Valverde C."/>
        </authorList>
    </citation>
    <scope>NUCLEOTIDE SEQUENCE</scope>
    <source>
        <strain evidence="2">1008</strain>
    </source>
</reference>